<organism evidence="2 3">
    <name type="scientific">Acaryochloris marina (strain MBIC 11017)</name>
    <dbReference type="NCBI Taxonomy" id="329726"/>
    <lineage>
        <taxon>Bacteria</taxon>
        <taxon>Bacillati</taxon>
        <taxon>Cyanobacteriota</taxon>
        <taxon>Cyanophyceae</taxon>
        <taxon>Acaryochloridales</taxon>
        <taxon>Acaryochloridaceae</taxon>
        <taxon>Acaryochloris</taxon>
    </lineage>
</organism>
<reference evidence="2 3" key="1">
    <citation type="journal article" date="2008" name="Proc. Natl. Acad. Sci. U.S.A.">
        <title>Niche adaptation and genome expansion in the chlorophyll d-producing cyanobacterium Acaryochloris marina.</title>
        <authorList>
            <person name="Swingley W.D."/>
            <person name="Chen M."/>
            <person name="Cheung P.C."/>
            <person name="Conrad A.L."/>
            <person name="Dejesa L.C."/>
            <person name="Hao J."/>
            <person name="Honchak B.M."/>
            <person name="Karbach L.E."/>
            <person name="Kurdoglu A."/>
            <person name="Lahiri S."/>
            <person name="Mastrian S.D."/>
            <person name="Miyashita H."/>
            <person name="Page L."/>
            <person name="Ramakrishna P."/>
            <person name="Satoh S."/>
            <person name="Sattley W.M."/>
            <person name="Shimada Y."/>
            <person name="Taylor H.L."/>
            <person name="Tomo T."/>
            <person name="Tsuchiya T."/>
            <person name="Wang Z.T."/>
            <person name="Raymond J."/>
            <person name="Mimuro M."/>
            <person name="Blankenship R.E."/>
            <person name="Touchman J.W."/>
        </authorList>
    </citation>
    <scope>NUCLEOTIDE SEQUENCE [LARGE SCALE GENOMIC DNA]</scope>
    <source>
        <strain evidence="3">MBIC 11017</strain>
    </source>
</reference>
<evidence type="ECO:0000313" key="2">
    <source>
        <dbReference type="EMBL" id="ABW29692.1"/>
    </source>
</evidence>
<keyword evidence="3" id="KW-1185">Reference proteome</keyword>
<protein>
    <submittedName>
        <fullName evidence="2">Uncharacterized protein</fullName>
    </submittedName>
</protein>
<dbReference type="STRING" id="329726.AM1_4720"/>
<proteinExistence type="predicted"/>
<evidence type="ECO:0000256" key="1">
    <source>
        <dbReference type="SAM" id="MobiDB-lite"/>
    </source>
</evidence>
<dbReference type="AlphaFoldDB" id="B0C1F7"/>
<name>B0C1F7_ACAM1</name>
<dbReference type="HOGENOM" id="CLU_3245601_0_0_3"/>
<dbReference type="Proteomes" id="UP000000268">
    <property type="component" value="Chromosome"/>
</dbReference>
<gene>
    <name evidence="2" type="ordered locus">AM1_4720</name>
</gene>
<accession>B0C1F7</accession>
<sequence length="42" mass="4913">MRIQLKTTGYRPSLRRGNHSSSLPEDAYLPIVHYQELKDDII</sequence>
<dbReference type="KEGG" id="amr:AM1_4720"/>
<dbReference type="EMBL" id="CP000828">
    <property type="protein sequence ID" value="ABW29692.1"/>
    <property type="molecule type" value="Genomic_DNA"/>
</dbReference>
<feature type="region of interest" description="Disordered" evidence="1">
    <location>
        <begin position="1"/>
        <end position="24"/>
    </location>
</feature>
<evidence type="ECO:0000313" key="3">
    <source>
        <dbReference type="Proteomes" id="UP000000268"/>
    </source>
</evidence>